<accession>A0AAE0ZMC9</accession>
<dbReference type="AlphaFoldDB" id="A0AAE0ZMC9"/>
<name>A0AAE0ZMC9_9GAST</name>
<keyword evidence="2" id="KW-1185">Reference proteome</keyword>
<organism evidence="1 2">
    <name type="scientific">Elysia crispata</name>
    <name type="common">lettuce slug</name>
    <dbReference type="NCBI Taxonomy" id="231223"/>
    <lineage>
        <taxon>Eukaryota</taxon>
        <taxon>Metazoa</taxon>
        <taxon>Spiralia</taxon>
        <taxon>Lophotrochozoa</taxon>
        <taxon>Mollusca</taxon>
        <taxon>Gastropoda</taxon>
        <taxon>Heterobranchia</taxon>
        <taxon>Euthyneura</taxon>
        <taxon>Panpulmonata</taxon>
        <taxon>Sacoglossa</taxon>
        <taxon>Placobranchoidea</taxon>
        <taxon>Plakobranchidae</taxon>
        <taxon>Elysia</taxon>
    </lineage>
</organism>
<dbReference type="Proteomes" id="UP001283361">
    <property type="component" value="Unassembled WGS sequence"/>
</dbReference>
<gene>
    <name evidence="1" type="ORF">RRG08_000325</name>
</gene>
<protein>
    <submittedName>
        <fullName evidence="1">Uncharacterized protein</fullName>
    </submittedName>
</protein>
<feature type="non-terminal residue" evidence="1">
    <location>
        <position position="1"/>
    </location>
</feature>
<dbReference type="EMBL" id="JAWDGP010003680">
    <property type="protein sequence ID" value="KAK3771802.1"/>
    <property type="molecule type" value="Genomic_DNA"/>
</dbReference>
<evidence type="ECO:0000313" key="2">
    <source>
        <dbReference type="Proteomes" id="UP001283361"/>
    </source>
</evidence>
<sequence>SSVAMGTARRTASTVDITAGLVDTVTLTLTLLSISIRWTLDLWRSDKFKFGELKTFYVTLYKS</sequence>
<evidence type="ECO:0000313" key="1">
    <source>
        <dbReference type="EMBL" id="KAK3771802.1"/>
    </source>
</evidence>
<proteinExistence type="predicted"/>
<comment type="caution">
    <text evidence="1">The sequence shown here is derived from an EMBL/GenBank/DDBJ whole genome shotgun (WGS) entry which is preliminary data.</text>
</comment>
<reference evidence="1" key="1">
    <citation type="journal article" date="2023" name="G3 (Bethesda)">
        <title>A reference genome for the long-term kleptoplast-retaining sea slug Elysia crispata morphotype clarki.</title>
        <authorList>
            <person name="Eastman K.E."/>
            <person name="Pendleton A.L."/>
            <person name="Shaikh M.A."/>
            <person name="Suttiyut T."/>
            <person name="Ogas R."/>
            <person name="Tomko P."/>
            <person name="Gavelis G."/>
            <person name="Widhalm J.R."/>
            <person name="Wisecaver J.H."/>
        </authorList>
    </citation>
    <scope>NUCLEOTIDE SEQUENCE</scope>
    <source>
        <strain evidence="1">ECLA1</strain>
    </source>
</reference>